<dbReference type="OrthoDB" id="8908992at2"/>
<dbReference type="Proteomes" id="UP000322822">
    <property type="component" value="Chromosome 1"/>
</dbReference>
<proteinExistence type="predicted"/>
<protein>
    <submittedName>
        <fullName evidence="1">Uncharacterized protein</fullName>
    </submittedName>
</protein>
<gene>
    <name evidence="1" type="ORF">FOB72_11275</name>
</gene>
<organism evidence="1 2">
    <name type="scientific">Cupriavidus pauculus</name>
    <dbReference type="NCBI Taxonomy" id="82633"/>
    <lineage>
        <taxon>Bacteria</taxon>
        <taxon>Pseudomonadati</taxon>
        <taxon>Pseudomonadota</taxon>
        <taxon>Betaproteobacteria</taxon>
        <taxon>Burkholderiales</taxon>
        <taxon>Burkholderiaceae</taxon>
        <taxon>Cupriavidus</taxon>
    </lineage>
</organism>
<evidence type="ECO:0000313" key="1">
    <source>
        <dbReference type="EMBL" id="QET02560.1"/>
    </source>
</evidence>
<evidence type="ECO:0000313" key="2">
    <source>
        <dbReference type="Proteomes" id="UP000322822"/>
    </source>
</evidence>
<dbReference type="EMBL" id="CP044065">
    <property type="protein sequence ID" value="QET02560.1"/>
    <property type="molecule type" value="Genomic_DNA"/>
</dbReference>
<dbReference type="AlphaFoldDB" id="A0A5P2H5V1"/>
<reference evidence="1 2" key="1">
    <citation type="submission" date="2019-09" db="EMBL/GenBank/DDBJ databases">
        <title>FDA dAtabase for Regulatory Grade micrObial Sequences (FDA-ARGOS): Supporting development and validation of Infectious Disease Dx tests.</title>
        <authorList>
            <person name="Sciortino C."/>
            <person name="Tallon L."/>
            <person name="Sadzewicz L."/>
            <person name="Vavikolanu K."/>
            <person name="Mehta A."/>
            <person name="Aluvathingal J."/>
            <person name="Nadendla S."/>
            <person name="Nandy P."/>
            <person name="Geyer C."/>
            <person name="Yan Y."/>
            <person name="Sichtig H."/>
        </authorList>
    </citation>
    <scope>NUCLEOTIDE SEQUENCE [LARGE SCALE GENOMIC DNA]</scope>
    <source>
        <strain evidence="1 2">FDAARGOS_664</strain>
    </source>
</reference>
<accession>A0A5P2H5V1</accession>
<dbReference type="RefSeq" id="WP_150372591.1">
    <property type="nucleotide sequence ID" value="NZ_CP044065.1"/>
</dbReference>
<sequence length="168" mass="18541">MATIPTTVTSSPEGFQPAFARVQQEGDFDDAFACIAMLTGKTLAEIRKQAIDRFGHPPHGPYYISEQLITALLANHGLVGTVYKEAATLADLPDLALAMVDYNPEIELGRHVVFHRAKASHAPKTIVEYMVDPAYWVSEAQRIRVEFKDCQPAWYIGIHAMSKAPSAK</sequence>
<name>A0A5P2H5V1_9BURK</name>